<accession>A0A9D4WW74</accession>
<proteinExistence type="predicted"/>
<dbReference type="InterPro" id="IPR046960">
    <property type="entry name" value="PPR_At4g14850-like_plant"/>
</dbReference>
<sequence>MLQLFKDMLAEGVEADHITFVSLLSACSHSGSVDEGQECFDIMQKEYGIEPSLKHYGCTLASERLLEVDSENVGYYVLLLNIYANTGKWEGVVKVRSLARDRGLRKTPGWSSVVAGTVQTASSLAISSRLLHVPFPKQTLLAADDGVEGVVPVPGSADTGEGGIALFILILICARLALKY</sequence>
<dbReference type="Proteomes" id="UP001058974">
    <property type="component" value="Chromosome 5"/>
</dbReference>
<dbReference type="Pfam" id="PF20431">
    <property type="entry name" value="E_motif"/>
    <property type="match status" value="1"/>
</dbReference>
<keyword evidence="1" id="KW-0677">Repeat</keyword>
<dbReference type="GO" id="GO:0009451">
    <property type="term" value="P:RNA modification"/>
    <property type="evidence" value="ECO:0007669"/>
    <property type="project" value="InterPro"/>
</dbReference>
<comment type="caution">
    <text evidence="3">The sequence shown here is derived from an EMBL/GenBank/DDBJ whole genome shotgun (WGS) entry which is preliminary data.</text>
</comment>
<protein>
    <recommendedName>
        <fullName evidence="5">Pentatricopeptide repeat-containing protein</fullName>
    </recommendedName>
</protein>
<evidence type="ECO:0000313" key="3">
    <source>
        <dbReference type="EMBL" id="KAI5410219.1"/>
    </source>
</evidence>
<dbReference type="PANTHER" id="PTHR47926">
    <property type="entry name" value="PENTATRICOPEPTIDE REPEAT-CONTAINING PROTEIN"/>
    <property type="match status" value="1"/>
</dbReference>
<evidence type="ECO:0000256" key="2">
    <source>
        <dbReference type="PROSITE-ProRule" id="PRU00708"/>
    </source>
</evidence>
<dbReference type="Gramene" id="Psat05G0563500-T1">
    <property type="protein sequence ID" value="KAI5410219.1"/>
    <property type="gene ID" value="KIW84_055635"/>
</dbReference>
<dbReference type="InterPro" id="IPR002885">
    <property type="entry name" value="PPR_rpt"/>
</dbReference>
<dbReference type="AlphaFoldDB" id="A0A9D4WW74"/>
<dbReference type="Gene3D" id="1.25.40.10">
    <property type="entry name" value="Tetratricopeptide repeat domain"/>
    <property type="match status" value="1"/>
</dbReference>
<evidence type="ECO:0000256" key="1">
    <source>
        <dbReference type="ARBA" id="ARBA00022737"/>
    </source>
</evidence>
<keyword evidence="4" id="KW-1185">Reference proteome</keyword>
<organism evidence="3 4">
    <name type="scientific">Pisum sativum</name>
    <name type="common">Garden pea</name>
    <name type="synonym">Lathyrus oleraceus</name>
    <dbReference type="NCBI Taxonomy" id="3888"/>
    <lineage>
        <taxon>Eukaryota</taxon>
        <taxon>Viridiplantae</taxon>
        <taxon>Streptophyta</taxon>
        <taxon>Embryophyta</taxon>
        <taxon>Tracheophyta</taxon>
        <taxon>Spermatophyta</taxon>
        <taxon>Magnoliopsida</taxon>
        <taxon>eudicotyledons</taxon>
        <taxon>Gunneridae</taxon>
        <taxon>Pentapetalae</taxon>
        <taxon>rosids</taxon>
        <taxon>fabids</taxon>
        <taxon>Fabales</taxon>
        <taxon>Fabaceae</taxon>
        <taxon>Papilionoideae</taxon>
        <taxon>50 kb inversion clade</taxon>
        <taxon>NPAAA clade</taxon>
        <taxon>Hologalegina</taxon>
        <taxon>IRL clade</taxon>
        <taxon>Fabeae</taxon>
        <taxon>Lathyrus</taxon>
    </lineage>
</organism>
<dbReference type="PANTHER" id="PTHR47926:SF486">
    <property type="entry name" value="(WILD MALAYSIAN BANANA) HYPOTHETICAL PROTEIN"/>
    <property type="match status" value="1"/>
</dbReference>
<dbReference type="Pfam" id="PF13812">
    <property type="entry name" value="PPR_3"/>
    <property type="match status" value="1"/>
</dbReference>
<feature type="repeat" description="PPR" evidence="2">
    <location>
        <begin position="16"/>
        <end position="51"/>
    </location>
</feature>
<evidence type="ECO:0000313" key="4">
    <source>
        <dbReference type="Proteomes" id="UP001058974"/>
    </source>
</evidence>
<reference evidence="3 4" key="1">
    <citation type="journal article" date="2022" name="Nat. Genet.">
        <title>Improved pea reference genome and pan-genome highlight genomic features and evolutionary characteristics.</title>
        <authorList>
            <person name="Yang T."/>
            <person name="Liu R."/>
            <person name="Luo Y."/>
            <person name="Hu S."/>
            <person name="Wang D."/>
            <person name="Wang C."/>
            <person name="Pandey M.K."/>
            <person name="Ge S."/>
            <person name="Xu Q."/>
            <person name="Li N."/>
            <person name="Li G."/>
            <person name="Huang Y."/>
            <person name="Saxena R.K."/>
            <person name="Ji Y."/>
            <person name="Li M."/>
            <person name="Yan X."/>
            <person name="He Y."/>
            <person name="Liu Y."/>
            <person name="Wang X."/>
            <person name="Xiang C."/>
            <person name="Varshney R.K."/>
            <person name="Ding H."/>
            <person name="Gao S."/>
            <person name="Zong X."/>
        </authorList>
    </citation>
    <scope>NUCLEOTIDE SEQUENCE [LARGE SCALE GENOMIC DNA]</scope>
    <source>
        <strain evidence="3 4">cv. Zhongwan 6</strain>
    </source>
</reference>
<dbReference type="PROSITE" id="PS51257">
    <property type="entry name" value="PROKAR_LIPOPROTEIN"/>
    <property type="match status" value="1"/>
</dbReference>
<dbReference type="InterPro" id="IPR011990">
    <property type="entry name" value="TPR-like_helical_dom_sf"/>
</dbReference>
<dbReference type="GO" id="GO:0003723">
    <property type="term" value="F:RNA binding"/>
    <property type="evidence" value="ECO:0007669"/>
    <property type="project" value="InterPro"/>
</dbReference>
<name>A0A9D4WW74_PEA</name>
<evidence type="ECO:0008006" key="5">
    <source>
        <dbReference type="Google" id="ProtNLM"/>
    </source>
</evidence>
<dbReference type="NCBIfam" id="TIGR00756">
    <property type="entry name" value="PPR"/>
    <property type="match status" value="1"/>
</dbReference>
<dbReference type="InterPro" id="IPR046848">
    <property type="entry name" value="E_motif"/>
</dbReference>
<dbReference type="EMBL" id="JAMSHJ010000005">
    <property type="protein sequence ID" value="KAI5410219.1"/>
    <property type="molecule type" value="Genomic_DNA"/>
</dbReference>
<dbReference type="PROSITE" id="PS51375">
    <property type="entry name" value="PPR"/>
    <property type="match status" value="1"/>
</dbReference>
<gene>
    <name evidence="3" type="ORF">KIW84_055635</name>
</gene>